<protein>
    <submittedName>
        <fullName evidence="1">Uncharacterized protein</fullName>
    </submittedName>
</protein>
<comment type="caution">
    <text evidence="1">The sequence shown here is derived from an EMBL/GenBank/DDBJ whole genome shotgun (WGS) entry which is preliminary data.</text>
</comment>
<dbReference type="Proteomes" id="UP000659223">
    <property type="component" value="Unassembled WGS sequence"/>
</dbReference>
<gene>
    <name evidence="1" type="ORF">GCM10010324_44250</name>
</gene>
<name>A0ABQ2YS20_9ACTN</name>
<evidence type="ECO:0000313" key="2">
    <source>
        <dbReference type="Proteomes" id="UP000659223"/>
    </source>
</evidence>
<sequence length="55" mass="6046">MTKHPEQTGDKTIPLASCLKCTALVVRGVAARRQGPDAVKAIEARRRQHVSEAHR</sequence>
<keyword evidence="2" id="KW-1185">Reference proteome</keyword>
<organism evidence="1 2">
    <name type="scientific">Streptomyces hiroshimensis</name>
    <dbReference type="NCBI Taxonomy" id="66424"/>
    <lineage>
        <taxon>Bacteria</taxon>
        <taxon>Bacillati</taxon>
        <taxon>Actinomycetota</taxon>
        <taxon>Actinomycetes</taxon>
        <taxon>Kitasatosporales</taxon>
        <taxon>Streptomycetaceae</taxon>
        <taxon>Streptomyces</taxon>
    </lineage>
</organism>
<reference evidence="2" key="1">
    <citation type="journal article" date="2019" name="Int. J. Syst. Evol. Microbiol.">
        <title>The Global Catalogue of Microorganisms (GCM) 10K type strain sequencing project: providing services to taxonomists for standard genome sequencing and annotation.</title>
        <authorList>
            <consortium name="The Broad Institute Genomics Platform"/>
            <consortium name="The Broad Institute Genome Sequencing Center for Infectious Disease"/>
            <person name="Wu L."/>
            <person name="Ma J."/>
        </authorList>
    </citation>
    <scope>NUCLEOTIDE SEQUENCE [LARGE SCALE GENOMIC DNA]</scope>
    <source>
        <strain evidence="2">JCM 4586</strain>
    </source>
</reference>
<dbReference type="EMBL" id="BMUT01000009">
    <property type="protein sequence ID" value="GGX93423.1"/>
    <property type="molecule type" value="Genomic_DNA"/>
</dbReference>
<proteinExistence type="predicted"/>
<evidence type="ECO:0000313" key="1">
    <source>
        <dbReference type="EMBL" id="GGX93423.1"/>
    </source>
</evidence>
<accession>A0ABQ2YS20</accession>